<dbReference type="EMBL" id="WWCN01000011">
    <property type="protein sequence ID" value="MYM24625.1"/>
    <property type="molecule type" value="Genomic_DNA"/>
</dbReference>
<sequence length="127" mass="14047">MKRLSKHFEVLAAPEGQAVICFSLDSARPDSYMAELEKALLSRGYEGDVLLDLLISNGESSRRFLRLKFDGHQLHWLKAKPASIATLSSAVLEFCQRFYATHPAALKNSVLSPAAQHRIKSNAHALA</sequence>
<reference evidence="1 2" key="1">
    <citation type="submission" date="2019-12" db="EMBL/GenBank/DDBJ databases">
        <title>Novel species isolated from a subtropical stream in China.</title>
        <authorList>
            <person name="Lu H."/>
        </authorList>
    </citation>
    <scope>NUCLEOTIDE SEQUENCE [LARGE SCALE GENOMIC DNA]</scope>
    <source>
        <strain evidence="1 2">FT135W</strain>
    </source>
</reference>
<organism evidence="1 2">
    <name type="scientific">Duganella flavida</name>
    <dbReference type="NCBI Taxonomy" id="2692175"/>
    <lineage>
        <taxon>Bacteria</taxon>
        <taxon>Pseudomonadati</taxon>
        <taxon>Pseudomonadota</taxon>
        <taxon>Betaproteobacteria</taxon>
        <taxon>Burkholderiales</taxon>
        <taxon>Oxalobacteraceae</taxon>
        <taxon>Telluria group</taxon>
        <taxon>Duganella</taxon>
    </lineage>
</organism>
<proteinExistence type="predicted"/>
<name>A0A6L8KC82_9BURK</name>
<gene>
    <name evidence="1" type="ORF">GTP46_18470</name>
</gene>
<dbReference type="InterPro" id="IPR031834">
    <property type="entry name" value="RnlB/LsoB_antitoxin"/>
</dbReference>
<accession>A0A6L8KC82</accession>
<dbReference type="Pfam" id="PF15933">
    <property type="entry name" value="RnlB_antitoxin"/>
    <property type="match status" value="1"/>
</dbReference>
<evidence type="ECO:0000313" key="1">
    <source>
        <dbReference type="EMBL" id="MYM24625.1"/>
    </source>
</evidence>
<keyword evidence="2" id="KW-1185">Reference proteome</keyword>
<dbReference type="AlphaFoldDB" id="A0A6L8KC82"/>
<evidence type="ECO:0000313" key="2">
    <source>
        <dbReference type="Proteomes" id="UP000479335"/>
    </source>
</evidence>
<dbReference type="Proteomes" id="UP000479335">
    <property type="component" value="Unassembled WGS sequence"/>
</dbReference>
<protein>
    <submittedName>
        <fullName evidence="1">Uncharacterized protein</fullName>
    </submittedName>
</protein>
<dbReference type="RefSeq" id="WP_161008079.1">
    <property type="nucleotide sequence ID" value="NZ_WWCN01000011.1"/>
</dbReference>
<comment type="caution">
    <text evidence="1">The sequence shown here is derived from an EMBL/GenBank/DDBJ whole genome shotgun (WGS) entry which is preliminary data.</text>
</comment>